<proteinExistence type="predicted"/>
<dbReference type="InterPro" id="IPR029068">
    <property type="entry name" value="Glyas_Bleomycin-R_OHBP_Dase"/>
</dbReference>
<organism evidence="2 3">
    <name type="scientific">Cohnella cellulosilytica</name>
    <dbReference type="NCBI Taxonomy" id="986710"/>
    <lineage>
        <taxon>Bacteria</taxon>
        <taxon>Bacillati</taxon>
        <taxon>Bacillota</taxon>
        <taxon>Bacilli</taxon>
        <taxon>Bacillales</taxon>
        <taxon>Paenibacillaceae</taxon>
        <taxon>Cohnella</taxon>
    </lineage>
</organism>
<evidence type="ECO:0000313" key="3">
    <source>
        <dbReference type="Proteomes" id="UP001596378"/>
    </source>
</evidence>
<gene>
    <name evidence="2" type="ORF">ACFQMJ_34920</name>
</gene>
<protein>
    <submittedName>
        <fullName evidence="2">VOC family protein</fullName>
    </submittedName>
</protein>
<dbReference type="EMBL" id="JBHTAI010000042">
    <property type="protein sequence ID" value="MFC7153748.1"/>
    <property type="molecule type" value="Genomic_DNA"/>
</dbReference>
<accession>A0ABW2FPQ7</accession>
<name>A0ABW2FPQ7_9BACL</name>
<keyword evidence="3" id="KW-1185">Reference proteome</keyword>
<dbReference type="Proteomes" id="UP001596378">
    <property type="component" value="Unassembled WGS sequence"/>
</dbReference>
<dbReference type="RefSeq" id="WP_378052023.1">
    <property type="nucleotide sequence ID" value="NZ_JBHMDN010000041.1"/>
</dbReference>
<comment type="caution">
    <text evidence="2">The sequence shown here is derived from an EMBL/GenBank/DDBJ whole genome shotgun (WGS) entry which is preliminary data.</text>
</comment>
<dbReference type="Pfam" id="PF13468">
    <property type="entry name" value="Glyoxalase_3"/>
    <property type="match status" value="1"/>
</dbReference>
<feature type="domain" description="Glyoxalase-like" evidence="1">
    <location>
        <begin position="6"/>
        <end position="192"/>
    </location>
</feature>
<evidence type="ECO:0000259" key="1">
    <source>
        <dbReference type="Pfam" id="PF13468"/>
    </source>
</evidence>
<reference evidence="3" key="1">
    <citation type="journal article" date="2019" name="Int. J. Syst. Evol. Microbiol.">
        <title>The Global Catalogue of Microorganisms (GCM) 10K type strain sequencing project: providing services to taxonomists for standard genome sequencing and annotation.</title>
        <authorList>
            <consortium name="The Broad Institute Genomics Platform"/>
            <consortium name="The Broad Institute Genome Sequencing Center for Infectious Disease"/>
            <person name="Wu L."/>
            <person name="Ma J."/>
        </authorList>
    </citation>
    <scope>NUCLEOTIDE SEQUENCE [LARGE SCALE GENOMIC DNA]</scope>
    <source>
        <strain evidence="3">KCTC 12907</strain>
    </source>
</reference>
<sequence>MLKCSHILCKVNRIADAVRDFQKLGFNVTWGSDPARAHNALLWFERGPFVELFQIPRAAAYLRHPLGWFYGQAAGSRWHSWSEADKGWCDVALEPVRNALPERSGAEANRQELQRVREEAERLGIAASRIMNGKRVRPDGQIVKYSLFVPKPAGLPFVVSHYDPPQRPDRIAHPNGASGIAWVRYGVPEAGASHLRKLAPGDEWLIAETSGNSGVIEVGVHGLRERLDPALAHGALMVPAGHPASRIPSLKEENER</sequence>
<evidence type="ECO:0000313" key="2">
    <source>
        <dbReference type="EMBL" id="MFC7153748.1"/>
    </source>
</evidence>
<dbReference type="Gene3D" id="3.10.180.10">
    <property type="entry name" value="2,3-Dihydroxybiphenyl 1,2-Dioxygenase, domain 1"/>
    <property type="match status" value="1"/>
</dbReference>
<dbReference type="InterPro" id="IPR025870">
    <property type="entry name" value="Glyoxalase-like_dom"/>
</dbReference>